<dbReference type="EMBL" id="ML977556">
    <property type="protein sequence ID" value="KAF2008204.1"/>
    <property type="molecule type" value="Genomic_DNA"/>
</dbReference>
<evidence type="ECO:0000256" key="3">
    <source>
        <dbReference type="ARBA" id="ARBA00023002"/>
    </source>
</evidence>
<dbReference type="GO" id="GO:0016491">
    <property type="term" value="F:oxidoreductase activity"/>
    <property type="evidence" value="ECO:0007669"/>
    <property type="project" value="UniProtKB-KW"/>
</dbReference>
<keyword evidence="5" id="KW-1185">Reference proteome</keyword>
<dbReference type="PANTHER" id="PTHR23023">
    <property type="entry name" value="DIMETHYLANILINE MONOOXYGENASE"/>
    <property type="match status" value="1"/>
</dbReference>
<dbReference type="Proteomes" id="UP000799779">
    <property type="component" value="Unassembled WGS sequence"/>
</dbReference>
<evidence type="ECO:0000256" key="2">
    <source>
        <dbReference type="ARBA" id="ARBA00022827"/>
    </source>
</evidence>
<evidence type="ECO:0000313" key="5">
    <source>
        <dbReference type="Proteomes" id="UP000799779"/>
    </source>
</evidence>
<dbReference type="InterPro" id="IPR050346">
    <property type="entry name" value="FMO-like"/>
</dbReference>
<gene>
    <name evidence="4" type="ORF">P154DRAFT_516910</name>
</gene>
<dbReference type="AlphaFoldDB" id="A0A6A5X5Y3"/>
<dbReference type="Gene3D" id="3.50.50.60">
    <property type="entry name" value="FAD/NAD(P)-binding domain"/>
    <property type="match status" value="1"/>
</dbReference>
<evidence type="ECO:0000256" key="1">
    <source>
        <dbReference type="ARBA" id="ARBA00022630"/>
    </source>
</evidence>
<name>A0A6A5X5Y3_9PLEO</name>
<proteinExistence type="predicted"/>
<dbReference type="OrthoDB" id="2915840at2759"/>
<keyword evidence="3" id="KW-0560">Oxidoreductase</keyword>
<reference evidence="4" key="1">
    <citation type="journal article" date="2020" name="Stud. Mycol.">
        <title>101 Dothideomycetes genomes: a test case for predicting lifestyles and emergence of pathogens.</title>
        <authorList>
            <person name="Haridas S."/>
            <person name="Albert R."/>
            <person name="Binder M."/>
            <person name="Bloem J."/>
            <person name="Labutti K."/>
            <person name="Salamov A."/>
            <person name="Andreopoulos B."/>
            <person name="Baker S."/>
            <person name="Barry K."/>
            <person name="Bills G."/>
            <person name="Bluhm B."/>
            <person name="Cannon C."/>
            <person name="Castanera R."/>
            <person name="Culley D."/>
            <person name="Daum C."/>
            <person name="Ezra D."/>
            <person name="Gonzalez J."/>
            <person name="Henrissat B."/>
            <person name="Kuo A."/>
            <person name="Liang C."/>
            <person name="Lipzen A."/>
            <person name="Lutzoni F."/>
            <person name="Magnuson J."/>
            <person name="Mondo S."/>
            <person name="Nolan M."/>
            <person name="Ohm R."/>
            <person name="Pangilinan J."/>
            <person name="Park H.-J."/>
            <person name="Ramirez L."/>
            <person name="Alfaro M."/>
            <person name="Sun H."/>
            <person name="Tritt A."/>
            <person name="Yoshinaga Y."/>
            <person name="Zwiers L.-H."/>
            <person name="Turgeon B."/>
            <person name="Goodwin S."/>
            <person name="Spatafora J."/>
            <person name="Crous P."/>
            <person name="Grigoriev I."/>
        </authorList>
    </citation>
    <scope>NUCLEOTIDE SEQUENCE</scope>
    <source>
        <strain evidence="4">CBS 123094</strain>
    </source>
</reference>
<keyword evidence="2" id="KW-0274">FAD</keyword>
<organism evidence="4 5">
    <name type="scientific">Amniculicola lignicola CBS 123094</name>
    <dbReference type="NCBI Taxonomy" id="1392246"/>
    <lineage>
        <taxon>Eukaryota</taxon>
        <taxon>Fungi</taxon>
        <taxon>Dikarya</taxon>
        <taxon>Ascomycota</taxon>
        <taxon>Pezizomycotina</taxon>
        <taxon>Dothideomycetes</taxon>
        <taxon>Pleosporomycetidae</taxon>
        <taxon>Pleosporales</taxon>
        <taxon>Amniculicolaceae</taxon>
        <taxon>Amniculicola</taxon>
    </lineage>
</organism>
<dbReference type="SUPFAM" id="SSF51905">
    <property type="entry name" value="FAD/NAD(P)-binding domain"/>
    <property type="match status" value="2"/>
</dbReference>
<protein>
    <submittedName>
        <fullName evidence="4">FAD/NAD(P)-binding domain-containing protein</fullName>
    </submittedName>
</protein>
<dbReference type="Pfam" id="PF13738">
    <property type="entry name" value="Pyr_redox_3"/>
    <property type="match status" value="1"/>
</dbReference>
<evidence type="ECO:0000313" key="4">
    <source>
        <dbReference type="EMBL" id="KAF2008204.1"/>
    </source>
</evidence>
<dbReference type="InterPro" id="IPR036188">
    <property type="entry name" value="FAD/NAD-bd_sf"/>
</dbReference>
<keyword evidence="1" id="KW-0285">Flavoprotein</keyword>
<sequence length="598" mass="67306">MDNVELVVVGAGLYGINAAVTYYRLHPTAHILVVDAGPFIGGPWAPHRIFPGLKTNNLWGTYESPDYPMDEKRFGVKKNEHVPAEKVTDYMNAMVNDSGINGFIRVNTKVETITQTPAGWKLHCVSTAPKASARSYTINTAKLILSIGLTNRPSMPRYPSSPEFKSEVIHSKDFPSRFSSIVRPYTHTLVVGAGKSAWDVAYACATQPGSTATMLIRPSGNGPAYMSPTHVTPLGLWLEKLVFTRFFGFMSPCPWAETSGWEGIIRRFLHGTTFGRKIVRGFWWVLGDDVVQLNKMNDDPEVKKLRPWRSAFETGNALSILNYPTNFFDLVKEGRIKVVIGEVDHLGDEKEVWLKSGVTGKVDAIVCATGWEHGSSLKFKPEGLERQLGLPTNDDTMPPEDTALINEVETSIYERYPYLKERDSSRMYHPDPDLRHAQTINQDVNQQPFRLWRFLVPPSDLQRRSIGFSGALMTLGNAPCAYIQSLWLTAYLDGTLTLPKASPEQFKHDAYVDTQYCALRNTMGYGAKFPDLVFDSLPYFDVLMRDLGFEGKRKGSFLGLRNWLGECFRSYGPADYRGLVEMWKKRLESKDEKGKKKV</sequence>
<accession>A0A6A5X5Y3</accession>